<name>W3WZL9_PESFW</name>
<dbReference type="Proteomes" id="UP000030651">
    <property type="component" value="Unassembled WGS sequence"/>
</dbReference>
<dbReference type="RefSeq" id="XP_007837165.1">
    <property type="nucleotide sequence ID" value="XM_007838974.1"/>
</dbReference>
<dbReference type="OrthoDB" id="4738549at2759"/>
<dbReference type="InParanoid" id="W3WZL9"/>
<dbReference type="AlphaFoldDB" id="W3WZL9"/>
<evidence type="ECO:0000313" key="2">
    <source>
        <dbReference type="EMBL" id="ETS78331.1"/>
    </source>
</evidence>
<dbReference type="HOGENOM" id="CLU_1611367_0_0_1"/>
<keyword evidence="1" id="KW-0732">Signal</keyword>
<evidence type="ECO:0000256" key="1">
    <source>
        <dbReference type="SAM" id="SignalP"/>
    </source>
</evidence>
<dbReference type="KEGG" id="pfy:PFICI_10393"/>
<evidence type="ECO:0000313" key="3">
    <source>
        <dbReference type="Proteomes" id="UP000030651"/>
    </source>
</evidence>
<gene>
    <name evidence="2" type="ORF">PFICI_10393</name>
</gene>
<keyword evidence="3" id="KW-1185">Reference proteome</keyword>
<protein>
    <submittedName>
        <fullName evidence="2">Uncharacterized protein</fullName>
    </submittedName>
</protein>
<sequence>MQLSTLLLGAFALTASALPSPPAARKRDFTYHSTISDPGFYAVSFPPDYHEDQILQWNQLPTSNGSTSALIARFPAGFAVTQTGPAKINVYTRTSGGIGTYLGTVGPLSVDSTGVVAEAVDVVVAELTLAEGYTFEFQIDSEDENASLQFFENDDAGFFLRTGSA</sequence>
<proteinExistence type="predicted"/>
<dbReference type="EMBL" id="KI912115">
    <property type="protein sequence ID" value="ETS78331.1"/>
    <property type="molecule type" value="Genomic_DNA"/>
</dbReference>
<feature type="signal peptide" evidence="1">
    <location>
        <begin position="1"/>
        <end position="17"/>
    </location>
</feature>
<feature type="chain" id="PRO_5004834070" evidence="1">
    <location>
        <begin position="18"/>
        <end position="165"/>
    </location>
</feature>
<dbReference type="GeneID" id="19275406"/>
<accession>W3WZL9</accession>
<reference evidence="3" key="1">
    <citation type="journal article" date="2015" name="BMC Genomics">
        <title>Genomic and transcriptomic analysis of the endophytic fungus Pestalotiopsis fici reveals its lifestyle and high potential for synthesis of natural products.</title>
        <authorList>
            <person name="Wang X."/>
            <person name="Zhang X."/>
            <person name="Liu L."/>
            <person name="Xiang M."/>
            <person name="Wang W."/>
            <person name="Sun X."/>
            <person name="Che Y."/>
            <person name="Guo L."/>
            <person name="Liu G."/>
            <person name="Guo L."/>
            <person name="Wang C."/>
            <person name="Yin W.B."/>
            <person name="Stadler M."/>
            <person name="Zhang X."/>
            <person name="Liu X."/>
        </authorList>
    </citation>
    <scope>NUCLEOTIDE SEQUENCE [LARGE SCALE GENOMIC DNA]</scope>
    <source>
        <strain evidence="3">W106-1 / CGMCC3.15140</strain>
    </source>
</reference>
<organism evidence="2 3">
    <name type="scientific">Pestalotiopsis fici (strain W106-1 / CGMCC3.15140)</name>
    <dbReference type="NCBI Taxonomy" id="1229662"/>
    <lineage>
        <taxon>Eukaryota</taxon>
        <taxon>Fungi</taxon>
        <taxon>Dikarya</taxon>
        <taxon>Ascomycota</taxon>
        <taxon>Pezizomycotina</taxon>
        <taxon>Sordariomycetes</taxon>
        <taxon>Xylariomycetidae</taxon>
        <taxon>Amphisphaeriales</taxon>
        <taxon>Sporocadaceae</taxon>
        <taxon>Pestalotiopsis</taxon>
    </lineage>
</organism>